<evidence type="ECO:0000259" key="4">
    <source>
        <dbReference type="Pfam" id="PF16373"/>
    </source>
</evidence>
<dbReference type="Gene3D" id="3.20.20.80">
    <property type="entry name" value="Glycosidases"/>
    <property type="match status" value="1"/>
</dbReference>
<feature type="domain" description="Glycosyl hydrolase-like 10" evidence="3">
    <location>
        <begin position="46"/>
        <end position="285"/>
    </location>
</feature>
<evidence type="ECO:0000313" key="5">
    <source>
        <dbReference type="EMBL" id="EPH20122.1"/>
    </source>
</evidence>
<sequence length="442" mass="51307">MKKAILLFVIMLTMCSCSTKTKREACTYNPKPALMWFDAEANFARFSHKDSIDFYLKKIKSLGFTHAVVDVRPITGEVLFNSKYAPRMEEWNGAPRGDFDYLGYFIEQGHKQGLEVHASLNVFCAGHNYFDRGLVYSGHPEWASTVYNPDRGLIPITEEKEKYGTMINPLNEEYRIHILNVLKELLVKYPALDGLILDRVRYDGISADFSDLSRETFETYIGEKVENFPEDILRWNKEGKRPKPELGKWSKKWFEWRTKVITEFMAKIREEVKAVNPKISFGTYTGAWYPSYYEVGVNFASREYDPSQKFDWATPQYKNYGYAELLDLYVTGNYYTDITIEEYKKSNNWVWNETDSQAQQGTWYCVEGSCQQLRRILNGRPFMGGVLVDLFYDNREKLTSAIAENLKDADGLMVFDIVHIITKDLWKEVEAGMKEGGNLPNE</sequence>
<comment type="caution">
    <text evidence="5">The sequence shown here is derived from an EMBL/GenBank/DDBJ whole genome shotgun (WGS) entry which is preliminary data.</text>
</comment>
<protein>
    <recommendedName>
        <fullName evidence="7">Glycosyl hydrolase-like 10 domain-containing protein</fullName>
    </recommendedName>
</protein>
<dbReference type="Proteomes" id="UP000014614">
    <property type="component" value="Unassembled WGS sequence"/>
</dbReference>
<dbReference type="InterPro" id="IPR003790">
    <property type="entry name" value="GHL10"/>
</dbReference>
<dbReference type="PANTHER" id="PTHR43405:SF1">
    <property type="entry name" value="GLYCOSYL HYDROLASE DIGH"/>
    <property type="match status" value="1"/>
</dbReference>
<dbReference type="PATRIC" id="fig|1073351.3.peg.2078"/>
<name>S3YEQ1_BACSE</name>
<gene>
    <name evidence="5" type="ORF">HMPREF1181_02075</name>
</gene>
<dbReference type="SUPFAM" id="SSF51445">
    <property type="entry name" value="(Trans)glycosidases"/>
    <property type="match status" value="1"/>
</dbReference>
<organism evidence="5 6">
    <name type="scientific">Bacteroides stercoris CC31F</name>
    <dbReference type="NCBI Taxonomy" id="1073351"/>
    <lineage>
        <taxon>Bacteria</taxon>
        <taxon>Pseudomonadati</taxon>
        <taxon>Bacteroidota</taxon>
        <taxon>Bacteroidia</taxon>
        <taxon>Bacteroidales</taxon>
        <taxon>Bacteroidaceae</taxon>
        <taxon>Bacteroides</taxon>
    </lineage>
</organism>
<feature type="chain" id="PRO_5004524753" description="Glycosyl hydrolase-like 10 domain-containing protein" evidence="2">
    <location>
        <begin position="20"/>
        <end position="442"/>
    </location>
</feature>
<dbReference type="PANTHER" id="PTHR43405">
    <property type="entry name" value="GLYCOSYL HYDROLASE DIGH"/>
    <property type="match status" value="1"/>
</dbReference>
<dbReference type="Pfam" id="PF16373">
    <property type="entry name" value="DUF4985"/>
    <property type="match status" value="1"/>
</dbReference>
<keyword evidence="1 2" id="KW-0732">Signal</keyword>
<dbReference type="InterPro" id="IPR052177">
    <property type="entry name" value="Divisome_Glycosyl_Hydrolase"/>
</dbReference>
<evidence type="ECO:0000256" key="2">
    <source>
        <dbReference type="SAM" id="SignalP"/>
    </source>
</evidence>
<reference evidence="5 6" key="1">
    <citation type="submission" date="2013-05" db="EMBL/GenBank/DDBJ databases">
        <title>The Genome Sequence of Bacteroides stercoris CC31F.</title>
        <authorList>
            <consortium name="The Broad Institute Genomics Platform"/>
            <person name="Earl A."/>
            <person name="Ward D."/>
            <person name="Feldgarden M."/>
            <person name="Gevers D."/>
            <person name="Oliphant K."/>
            <person name="Allen-Vercoe E."/>
            <person name="Walker B."/>
            <person name="Young S."/>
            <person name="Zeng Q."/>
            <person name="Gargeya S."/>
            <person name="Fitzgerald M."/>
            <person name="Haas B."/>
            <person name="Abouelleil A."/>
            <person name="Allen A.W."/>
            <person name="Alvarado L."/>
            <person name="Arachchi H.M."/>
            <person name="Berlin A.M."/>
            <person name="Chapman S.B."/>
            <person name="Gainer-Dewar J."/>
            <person name="Goldberg J."/>
            <person name="Griggs A."/>
            <person name="Gujja S."/>
            <person name="Hansen M."/>
            <person name="Howarth C."/>
            <person name="Imamovic A."/>
            <person name="Ireland A."/>
            <person name="Larimer J."/>
            <person name="McCowan C."/>
            <person name="Murphy C."/>
            <person name="Pearson M."/>
            <person name="Poon T.W."/>
            <person name="Priest M."/>
            <person name="Roberts A."/>
            <person name="Saif S."/>
            <person name="Shea T."/>
            <person name="Sisk P."/>
            <person name="Sykes S."/>
            <person name="Wortman J."/>
            <person name="Nusbaum C."/>
            <person name="Birren B."/>
        </authorList>
    </citation>
    <scope>NUCLEOTIDE SEQUENCE [LARGE SCALE GENOMIC DNA]</scope>
    <source>
        <strain evidence="5 6">CC31F</strain>
    </source>
</reference>
<evidence type="ECO:0008006" key="7">
    <source>
        <dbReference type="Google" id="ProtNLM"/>
    </source>
</evidence>
<dbReference type="AlphaFoldDB" id="S3YEQ1"/>
<feature type="domain" description="DUF4985" evidence="4">
    <location>
        <begin position="308"/>
        <end position="430"/>
    </location>
</feature>
<dbReference type="EMBL" id="ATFP01000026">
    <property type="protein sequence ID" value="EPH20122.1"/>
    <property type="molecule type" value="Genomic_DNA"/>
</dbReference>
<dbReference type="InterPro" id="IPR017853">
    <property type="entry name" value="GH"/>
</dbReference>
<dbReference type="HOGENOM" id="CLU_584833_0_0_10"/>
<dbReference type="InterPro" id="IPR032280">
    <property type="entry name" value="DUF4985"/>
</dbReference>
<evidence type="ECO:0000256" key="1">
    <source>
        <dbReference type="ARBA" id="ARBA00022729"/>
    </source>
</evidence>
<dbReference type="Pfam" id="PF02638">
    <property type="entry name" value="GHL10"/>
    <property type="match status" value="1"/>
</dbReference>
<evidence type="ECO:0000313" key="6">
    <source>
        <dbReference type="Proteomes" id="UP000014614"/>
    </source>
</evidence>
<evidence type="ECO:0000259" key="3">
    <source>
        <dbReference type="Pfam" id="PF02638"/>
    </source>
</evidence>
<dbReference type="OrthoDB" id="9760892at2"/>
<accession>S3YEQ1</accession>
<dbReference type="PROSITE" id="PS51257">
    <property type="entry name" value="PROKAR_LIPOPROTEIN"/>
    <property type="match status" value="1"/>
</dbReference>
<feature type="signal peptide" evidence="2">
    <location>
        <begin position="1"/>
        <end position="19"/>
    </location>
</feature>
<proteinExistence type="predicted"/>